<sequence>MFKGKMTSTNRYLRTFRTHFSMLDIAVGCSSSATLIVLHPPPSTNNSHNYGGIRFRAIQARNRASVHP</sequence>
<dbReference type="AlphaFoldDB" id="A0A0M9WER3"/>
<accession>A0A0M9WER3</accession>
<protein>
    <submittedName>
        <fullName evidence="1">Uncharacterized protein</fullName>
    </submittedName>
</protein>
<dbReference type="EMBL" id="LHQQ01000115">
    <property type="protein sequence ID" value="KOS42065.1"/>
    <property type="molecule type" value="Genomic_DNA"/>
</dbReference>
<keyword evidence="2" id="KW-1185">Reference proteome</keyword>
<evidence type="ECO:0000313" key="2">
    <source>
        <dbReference type="Proteomes" id="UP000037696"/>
    </source>
</evidence>
<comment type="caution">
    <text evidence="1">The sequence shown here is derived from an EMBL/GenBank/DDBJ whole genome shotgun (WGS) entry which is preliminary data.</text>
</comment>
<reference evidence="1 2" key="1">
    <citation type="submission" date="2015-08" db="EMBL/GenBank/DDBJ databases">
        <title>Genome sequencing of Penicillium nordicum.</title>
        <authorList>
            <person name="Nguyen H.D."/>
            <person name="Seifert K.A."/>
        </authorList>
    </citation>
    <scope>NUCLEOTIDE SEQUENCE [LARGE SCALE GENOMIC DNA]</scope>
    <source>
        <strain evidence="1 2">DAOMC 185683</strain>
    </source>
</reference>
<dbReference type="Proteomes" id="UP000037696">
    <property type="component" value="Unassembled WGS sequence"/>
</dbReference>
<organism evidence="1 2">
    <name type="scientific">Penicillium nordicum</name>
    <dbReference type="NCBI Taxonomy" id="229535"/>
    <lineage>
        <taxon>Eukaryota</taxon>
        <taxon>Fungi</taxon>
        <taxon>Dikarya</taxon>
        <taxon>Ascomycota</taxon>
        <taxon>Pezizomycotina</taxon>
        <taxon>Eurotiomycetes</taxon>
        <taxon>Eurotiomycetidae</taxon>
        <taxon>Eurotiales</taxon>
        <taxon>Aspergillaceae</taxon>
        <taxon>Penicillium</taxon>
    </lineage>
</organism>
<name>A0A0M9WER3_9EURO</name>
<gene>
    <name evidence="1" type="ORF">ACN38_g7075</name>
</gene>
<proteinExistence type="predicted"/>
<evidence type="ECO:0000313" key="1">
    <source>
        <dbReference type="EMBL" id="KOS42065.1"/>
    </source>
</evidence>